<keyword evidence="3" id="KW-1185">Reference proteome</keyword>
<reference evidence="2" key="1">
    <citation type="journal article" date="2020" name="bioRxiv">
        <title>Hybrid origin of Populus tomentosa Carr. identified through genome sequencing and phylogenomic analysis.</title>
        <authorList>
            <person name="An X."/>
            <person name="Gao K."/>
            <person name="Chen Z."/>
            <person name="Li J."/>
            <person name="Yang X."/>
            <person name="Yang X."/>
            <person name="Zhou J."/>
            <person name="Guo T."/>
            <person name="Zhao T."/>
            <person name="Huang S."/>
            <person name="Miao D."/>
            <person name="Khan W.U."/>
            <person name="Rao P."/>
            <person name="Ye M."/>
            <person name="Lei B."/>
            <person name="Liao W."/>
            <person name="Wang J."/>
            <person name="Ji L."/>
            <person name="Li Y."/>
            <person name="Guo B."/>
            <person name="Mustafa N.S."/>
            <person name="Li S."/>
            <person name="Yun Q."/>
            <person name="Keller S.R."/>
            <person name="Mao J."/>
            <person name="Zhang R."/>
            <person name="Strauss S.H."/>
        </authorList>
    </citation>
    <scope>NUCLEOTIDE SEQUENCE</scope>
    <source>
        <strain evidence="2">GM15</strain>
        <tissue evidence="2">Leaf</tissue>
    </source>
</reference>
<feature type="region of interest" description="Disordered" evidence="1">
    <location>
        <begin position="1"/>
        <end position="37"/>
    </location>
</feature>
<dbReference type="AlphaFoldDB" id="A0A8X7ZGJ2"/>
<feature type="compositionally biased region" description="Polar residues" evidence="1">
    <location>
        <begin position="1"/>
        <end position="13"/>
    </location>
</feature>
<proteinExistence type="predicted"/>
<comment type="caution">
    <text evidence="2">The sequence shown here is derived from an EMBL/GenBank/DDBJ whole genome shotgun (WGS) entry which is preliminary data.</text>
</comment>
<organism evidence="2 3">
    <name type="scientific">Populus tomentosa</name>
    <name type="common">Chinese white poplar</name>
    <dbReference type="NCBI Taxonomy" id="118781"/>
    <lineage>
        <taxon>Eukaryota</taxon>
        <taxon>Viridiplantae</taxon>
        <taxon>Streptophyta</taxon>
        <taxon>Embryophyta</taxon>
        <taxon>Tracheophyta</taxon>
        <taxon>Spermatophyta</taxon>
        <taxon>Magnoliopsida</taxon>
        <taxon>eudicotyledons</taxon>
        <taxon>Gunneridae</taxon>
        <taxon>Pentapetalae</taxon>
        <taxon>rosids</taxon>
        <taxon>fabids</taxon>
        <taxon>Malpighiales</taxon>
        <taxon>Salicaceae</taxon>
        <taxon>Saliceae</taxon>
        <taxon>Populus</taxon>
    </lineage>
</organism>
<evidence type="ECO:0000256" key="1">
    <source>
        <dbReference type="SAM" id="MobiDB-lite"/>
    </source>
</evidence>
<dbReference type="Proteomes" id="UP000886885">
    <property type="component" value="Chromosome 7A"/>
</dbReference>
<dbReference type="EMBL" id="JAAWWB010000013">
    <property type="protein sequence ID" value="KAG6768345.1"/>
    <property type="molecule type" value="Genomic_DNA"/>
</dbReference>
<accession>A0A8X7ZGJ2</accession>
<evidence type="ECO:0000313" key="2">
    <source>
        <dbReference type="EMBL" id="KAG6768345.1"/>
    </source>
</evidence>
<feature type="compositionally biased region" description="Polar residues" evidence="1">
    <location>
        <begin position="21"/>
        <end position="30"/>
    </location>
</feature>
<name>A0A8X7ZGJ2_POPTO</name>
<evidence type="ECO:0000313" key="3">
    <source>
        <dbReference type="Proteomes" id="UP000886885"/>
    </source>
</evidence>
<protein>
    <submittedName>
        <fullName evidence="2">Uncharacterized protein</fullName>
    </submittedName>
</protein>
<sequence>MSQATSQSNQQDAENLRKNANENSQNATSQSDKHGNTYLNYFNRYNHSFQADDIPQALESLTIASDF</sequence>
<gene>
    <name evidence="2" type="ORF">POTOM_027255</name>
</gene>